<keyword evidence="4" id="KW-1185">Reference proteome</keyword>
<dbReference type="AlphaFoldDB" id="A0A060UZR4"/>
<sequence>MRLTSIKHLNQINNHPERGAALLLYVLFMTLLAAAGAYGFYAAQKNLDEISPVTAEVNRAQSAAFMGIEAIQQDAESQLVSCTTSVSSSNCGPSSAPVSAAATSIIAGTAVTISAWQIANPLGPTGNPEWIYESVGSTSGGVVQKLQAIIDEQSTQPGKNQDTYALQTNGNLVVNQGLSINGGVGVNGNVSINAASTVNGNLDAHNITINNSNSQIGNIDYTNSLTVAQAGNRLGQINYGNTASAPNFTYDPSTPPASSQLSSSQTTQLNNQLNAVPAINPQAYQTYAGVQLLVNGGVPEVTISPFMANVDGDLISGSGLPISCTYNSSSSQSYAQQCPGQYDMQILAGATSATVNPYSSNFAYSGGTWTSNNNLAVPGFYYIQGSLTIDTAVGSSDNPVALSVVTTGSFIANQTYFTTPFALSDAACNAQNAANDPVCTAQGVPVPMAAGVSVVTGGNLTLDSASSLGGDALSTGTILFNQQATVGGIIVADNQNNATSGVTFNQMTITNKNEYAQAATGGPPPPPPAFVIQSMAWGT</sequence>
<keyword evidence="1" id="KW-0812">Transmembrane</keyword>
<evidence type="ECO:0000313" key="3">
    <source>
        <dbReference type="EMBL" id="SMH64729.1"/>
    </source>
</evidence>
<reference evidence="2" key="2">
    <citation type="submission" date="2014-07" db="EMBL/GenBank/DDBJ databases">
        <title>Initial genome analysis of the psychrotolerant acidophile Acidithiobacillus ferrivorans CF27: insights into iron and sulfur oxidation pathways and into biofilm formation.</title>
        <authorList>
            <person name="Talla E."/>
            <person name="Hedrich S."/>
            <person name="Mangenot S."/>
            <person name="Ji B."/>
            <person name="Johnson D.B."/>
            <person name="Barbe V."/>
            <person name="Bonnefoy V."/>
        </authorList>
    </citation>
    <scope>NUCLEOTIDE SEQUENCE [LARGE SCALE GENOMIC DNA]</scope>
    <source>
        <strain evidence="2">CF27</strain>
    </source>
</reference>
<evidence type="ECO:0000313" key="4">
    <source>
        <dbReference type="Proteomes" id="UP000193925"/>
    </source>
</evidence>
<feature type="transmembrane region" description="Helical" evidence="1">
    <location>
        <begin position="21"/>
        <end position="41"/>
    </location>
</feature>
<dbReference type="EMBL" id="CCCS020000078">
    <property type="protein sequence ID" value="CDQ12143.1"/>
    <property type="molecule type" value="Genomic_DNA"/>
</dbReference>
<protein>
    <submittedName>
        <fullName evidence="2">Uncharacterized protein</fullName>
    </submittedName>
</protein>
<keyword evidence="1" id="KW-1133">Transmembrane helix</keyword>
<name>A0A060UZR4_9PROT</name>
<gene>
    <name evidence="3" type="ORF">AFERRI_10763</name>
    <name evidence="2" type="ORF">AFERRI_80092</name>
</gene>
<keyword evidence="1" id="KW-0472">Membrane</keyword>
<accession>A0A060UZR4</accession>
<reference evidence="2" key="1">
    <citation type="submission" date="2014-03" db="EMBL/GenBank/DDBJ databases">
        <authorList>
            <person name="Genoscope - CEA"/>
        </authorList>
    </citation>
    <scope>NUCLEOTIDE SEQUENCE [LARGE SCALE GENOMIC DNA]</scope>
    <source>
        <strain evidence="2">CF27</strain>
    </source>
</reference>
<dbReference type="EMBL" id="LT841305">
    <property type="protein sequence ID" value="SMH64729.1"/>
    <property type="molecule type" value="Genomic_DNA"/>
</dbReference>
<evidence type="ECO:0000313" key="2">
    <source>
        <dbReference type="EMBL" id="CDQ12143.1"/>
    </source>
</evidence>
<proteinExistence type="predicted"/>
<evidence type="ECO:0000256" key="1">
    <source>
        <dbReference type="SAM" id="Phobius"/>
    </source>
</evidence>
<dbReference type="Proteomes" id="UP000193925">
    <property type="component" value="Chromosome AFERRI"/>
</dbReference>
<organism evidence="2">
    <name type="scientific">Acidithiobacillus ferrivorans</name>
    <dbReference type="NCBI Taxonomy" id="160808"/>
    <lineage>
        <taxon>Bacteria</taxon>
        <taxon>Pseudomonadati</taxon>
        <taxon>Pseudomonadota</taxon>
        <taxon>Acidithiobacillia</taxon>
        <taxon>Acidithiobacillales</taxon>
        <taxon>Acidithiobacillaceae</taxon>
        <taxon>Acidithiobacillus</taxon>
    </lineage>
</organism>
<reference evidence="3 4" key="3">
    <citation type="submission" date="2017-03" db="EMBL/GenBank/DDBJ databases">
        <authorList>
            <person name="Regsiter A."/>
            <person name="William W."/>
        </authorList>
    </citation>
    <scope>NUCLEOTIDE SEQUENCE [LARGE SCALE GENOMIC DNA]</scope>
    <source>
        <strain evidence="3">PRJEB5721</strain>
    </source>
</reference>